<proteinExistence type="predicted"/>
<feature type="transmembrane region" description="Helical" evidence="1">
    <location>
        <begin position="58"/>
        <end position="77"/>
    </location>
</feature>
<evidence type="ECO:0000313" key="3">
    <source>
        <dbReference type="Proteomes" id="UP000245461"/>
    </source>
</evidence>
<accession>A0A317E303</accession>
<evidence type="ECO:0000313" key="2">
    <source>
        <dbReference type="EMBL" id="PWR21468.1"/>
    </source>
</evidence>
<feature type="transmembrane region" description="Helical" evidence="1">
    <location>
        <begin position="128"/>
        <end position="152"/>
    </location>
</feature>
<keyword evidence="3" id="KW-1185">Reference proteome</keyword>
<keyword evidence="1" id="KW-0812">Transmembrane</keyword>
<dbReference type="AlphaFoldDB" id="A0A317E303"/>
<dbReference type="OrthoDB" id="5739128at2"/>
<organism evidence="2 3">
    <name type="scientific">Zavarzinia aquatilis</name>
    <dbReference type="NCBI Taxonomy" id="2211142"/>
    <lineage>
        <taxon>Bacteria</taxon>
        <taxon>Pseudomonadati</taxon>
        <taxon>Pseudomonadota</taxon>
        <taxon>Alphaproteobacteria</taxon>
        <taxon>Rhodospirillales</taxon>
        <taxon>Zavarziniaceae</taxon>
        <taxon>Zavarzinia</taxon>
    </lineage>
</organism>
<dbReference type="EMBL" id="QGLE01000007">
    <property type="protein sequence ID" value="PWR21468.1"/>
    <property type="molecule type" value="Genomic_DNA"/>
</dbReference>
<evidence type="ECO:0000256" key="1">
    <source>
        <dbReference type="SAM" id="Phobius"/>
    </source>
</evidence>
<feature type="transmembrane region" description="Helical" evidence="1">
    <location>
        <begin position="89"/>
        <end position="108"/>
    </location>
</feature>
<dbReference type="InterPro" id="IPR058965">
    <property type="entry name" value="SOI/HabA-like"/>
</dbReference>
<feature type="transmembrane region" description="Helical" evidence="1">
    <location>
        <begin position="12"/>
        <end position="38"/>
    </location>
</feature>
<keyword evidence="1" id="KW-0472">Membrane</keyword>
<name>A0A317E303_9PROT</name>
<dbReference type="RefSeq" id="WP_109906702.1">
    <property type="nucleotide sequence ID" value="NZ_QGLE01000007.1"/>
</dbReference>
<gene>
    <name evidence="2" type="ORF">DKG74_13655</name>
</gene>
<protein>
    <submittedName>
        <fullName evidence="2">Isomerase</fullName>
    </submittedName>
</protein>
<dbReference type="Pfam" id="PF26512">
    <property type="entry name" value="SOI"/>
    <property type="match status" value="1"/>
</dbReference>
<keyword evidence="1" id="KW-1133">Transmembrane helix</keyword>
<keyword evidence="2" id="KW-0413">Isomerase</keyword>
<sequence>MNGLSPEARRLAGNGALVIAAGLIAGFCLGFVAIGGFILDPLPSARFDFPGSEKGWRAMHIGSLLNGVMALAVAGIIDRAVASAKAKAWIANGLIFAIWANTVFYLFANFAANRGLSPWDNAAGPGNLAGLIAFTPAAFGAFLTLILMLMFAKKAFSGR</sequence>
<dbReference type="GO" id="GO:0016853">
    <property type="term" value="F:isomerase activity"/>
    <property type="evidence" value="ECO:0007669"/>
    <property type="project" value="UniProtKB-KW"/>
</dbReference>
<dbReference type="Proteomes" id="UP000245461">
    <property type="component" value="Unassembled WGS sequence"/>
</dbReference>
<comment type="caution">
    <text evidence="2">The sequence shown here is derived from an EMBL/GenBank/DDBJ whole genome shotgun (WGS) entry which is preliminary data.</text>
</comment>
<reference evidence="2 3" key="1">
    <citation type="submission" date="2018-05" db="EMBL/GenBank/DDBJ databases">
        <title>Zavarzinia sp. HR-AS.</title>
        <authorList>
            <person name="Lee Y."/>
            <person name="Jeon C.O."/>
        </authorList>
    </citation>
    <scope>NUCLEOTIDE SEQUENCE [LARGE SCALE GENOMIC DNA]</scope>
    <source>
        <strain evidence="2 3">HR-AS</strain>
    </source>
</reference>